<proteinExistence type="inferred from homology"/>
<dbReference type="GO" id="GO:0043190">
    <property type="term" value="C:ATP-binding cassette (ABC) transporter complex"/>
    <property type="evidence" value="ECO:0007669"/>
    <property type="project" value="InterPro"/>
</dbReference>
<name>A0A967KC48_9PROT</name>
<gene>
    <name evidence="5" type="ORF">HBA54_23040</name>
</gene>
<dbReference type="Gene3D" id="3.40.190.10">
    <property type="entry name" value="Periplasmic binding protein-like II"/>
    <property type="match status" value="1"/>
</dbReference>
<feature type="signal peptide" evidence="3">
    <location>
        <begin position="1"/>
        <end position="32"/>
    </location>
</feature>
<dbReference type="Gene3D" id="3.10.105.10">
    <property type="entry name" value="Dipeptide-binding Protein, Domain 3"/>
    <property type="match status" value="1"/>
</dbReference>
<dbReference type="InterPro" id="IPR030678">
    <property type="entry name" value="Peptide/Ni-bd"/>
</dbReference>
<evidence type="ECO:0000259" key="4">
    <source>
        <dbReference type="Pfam" id="PF00496"/>
    </source>
</evidence>
<protein>
    <submittedName>
        <fullName evidence="5">ABC transporter substrate-binding protein</fullName>
    </submittedName>
</protein>
<dbReference type="Gene3D" id="3.90.76.10">
    <property type="entry name" value="Dipeptide-binding Protein, Domain 1"/>
    <property type="match status" value="1"/>
</dbReference>
<dbReference type="PANTHER" id="PTHR30290">
    <property type="entry name" value="PERIPLASMIC BINDING COMPONENT OF ABC TRANSPORTER"/>
    <property type="match status" value="1"/>
</dbReference>
<evidence type="ECO:0000313" key="6">
    <source>
        <dbReference type="Proteomes" id="UP000761264"/>
    </source>
</evidence>
<keyword evidence="6" id="KW-1185">Reference proteome</keyword>
<reference evidence="5" key="1">
    <citation type="submission" date="2020-03" db="EMBL/GenBank/DDBJ databases">
        <title>Genome of Pelagibius litoralis DSM 21314T.</title>
        <authorList>
            <person name="Wang G."/>
        </authorList>
    </citation>
    <scope>NUCLEOTIDE SEQUENCE</scope>
    <source>
        <strain evidence="5">DSM 21314</strain>
    </source>
</reference>
<dbReference type="AlphaFoldDB" id="A0A967KC48"/>
<evidence type="ECO:0000256" key="2">
    <source>
        <dbReference type="ARBA" id="ARBA00005695"/>
    </source>
</evidence>
<comment type="similarity">
    <text evidence="2">Belongs to the bacterial solute-binding protein 5 family.</text>
</comment>
<dbReference type="GO" id="GO:0030288">
    <property type="term" value="C:outer membrane-bounded periplasmic space"/>
    <property type="evidence" value="ECO:0007669"/>
    <property type="project" value="UniProtKB-ARBA"/>
</dbReference>
<dbReference type="Pfam" id="PF00496">
    <property type="entry name" value="SBP_bac_5"/>
    <property type="match status" value="1"/>
</dbReference>
<dbReference type="GO" id="GO:0015833">
    <property type="term" value="P:peptide transport"/>
    <property type="evidence" value="ECO:0007669"/>
    <property type="project" value="TreeGrafter"/>
</dbReference>
<comment type="caution">
    <text evidence="5">The sequence shown here is derived from an EMBL/GenBank/DDBJ whole genome shotgun (WGS) entry which is preliminary data.</text>
</comment>
<dbReference type="CDD" id="cd08500">
    <property type="entry name" value="PBP2_NikA_DppA_OppA_like_4"/>
    <property type="match status" value="1"/>
</dbReference>
<feature type="chain" id="PRO_5038112645" evidence="3">
    <location>
        <begin position="33"/>
        <end position="646"/>
    </location>
</feature>
<comment type="subcellular location">
    <subcellularLocation>
        <location evidence="1">Periplasm</location>
    </subcellularLocation>
</comment>
<dbReference type="Proteomes" id="UP000761264">
    <property type="component" value="Unassembled WGS sequence"/>
</dbReference>
<accession>A0A967KC48</accession>
<dbReference type="PANTHER" id="PTHR30290:SF62">
    <property type="entry name" value="OLIGOPEPTIDE ABC TRANSPORTER, PERIPLASMIC OLIGOPEPTIDE-BINDING PROTEIN"/>
    <property type="match status" value="1"/>
</dbReference>
<evidence type="ECO:0000313" key="5">
    <source>
        <dbReference type="EMBL" id="NIA71472.1"/>
    </source>
</evidence>
<dbReference type="SUPFAM" id="SSF53850">
    <property type="entry name" value="Periplasmic binding protein-like II"/>
    <property type="match status" value="1"/>
</dbReference>
<dbReference type="PIRSF" id="PIRSF002741">
    <property type="entry name" value="MppA"/>
    <property type="match status" value="1"/>
</dbReference>
<dbReference type="InterPro" id="IPR039424">
    <property type="entry name" value="SBP_5"/>
</dbReference>
<dbReference type="RefSeq" id="WP_167229132.1">
    <property type="nucleotide sequence ID" value="NZ_JAAQPH010000022.1"/>
</dbReference>
<evidence type="ECO:0000256" key="3">
    <source>
        <dbReference type="SAM" id="SignalP"/>
    </source>
</evidence>
<evidence type="ECO:0000256" key="1">
    <source>
        <dbReference type="ARBA" id="ARBA00004418"/>
    </source>
</evidence>
<sequence>MYEMSPRKRAHRTTLAAFAGLTVAAAATVGLADTYAEAPQLIKRVASGELPPVAERLPKNPRVLEPLDSVGVYGGVWRTGSKPSAPTWNLRTVGYDHMFHWSADWTGVVPNIAASFDVSADAKVYTITLREGMRWSDGDPFDTDDILFAYEQVFGHPDLAEFPGYLRSGKESPAVIEKVDAQTFTVTFERPNASFLEGMAQVTTQIGGDALTKYPAHYMRQFHPAFNKDGLDALVKGAGTSSWADLFSLKADTWLNPDKPTLNAWVVRVPYGSGNQVVAERNPYYWKVDTQGQQLPYIDRVVFEIVQDPEVLLLKALAGEIDMIATMVNTVANKAVLFDGREKGDFDFFELIPSDSNLATYSFNQVHKDPVLREVLANKDFRAGLSHAINRQEIIDLVFIGQGTPMQTGVLPSYEPLYNEQLAKQFLDYDVDKANALLDKAGFAQRDDDGWRLGPDGQPIEFAILTRADKKFMADSSLMVVEHWQKVGINARVDIVERSLVRSRKNANEHDVIIEDFPGGARDAFLRPTPWVPMHHNAAYGIPWYDWHRGREGGTEPPAHVKRQLELWDQVNSLAEPAEREAAMREILQIAADSFYTIGIVVPKADYGIVSNRMKNVPKQMHGSYWFAPPGPTDPPTYYFVDGKNG</sequence>
<keyword evidence="3" id="KW-0732">Signal</keyword>
<dbReference type="GO" id="GO:1904680">
    <property type="term" value="F:peptide transmembrane transporter activity"/>
    <property type="evidence" value="ECO:0007669"/>
    <property type="project" value="TreeGrafter"/>
</dbReference>
<feature type="domain" description="Solute-binding protein family 5" evidence="4">
    <location>
        <begin position="108"/>
        <end position="520"/>
    </location>
</feature>
<organism evidence="5 6">
    <name type="scientific">Pelagibius litoralis</name>
    <dbReference type="NCBI Taxonomy" id="374515"/>
    <lineage>
        <taxon>Bacteria</taxon>
        <taxon>Pseudomonadati</taxon>
        <taxon>Pseudomonadota</taxon>
        <taxon>Alphaproteobacteria</taxon>
        <taxon>Rhodospirillales</taxon>
        <taxon>Rhodovibrionaceae</taxon>
        <taxon>Pelagibius</taxon>
    </lineage>
</organism>
<dbReference type="EMBL" id="JAAQPH010000022">
    <property type="protein sequence ID" value="NIA71472.1"/>
    <property type="molecule type" value="Genomic_DNA"/>
</dbReference>
<dbReference type="InterPro" id="IPR000914">
    <property type="entry name" value="SBP_5_dom"/>
</dbReference>